<keyword evidence="2" id="KW-0378">Hydrolase</keyword>
<comment type="similarity">
    <text evidence="1">Belongs to the glycosyl hydrolase 63 family.</text>
</comment>
<dbReference type="InterPro" id="IPR008928">
    <property type="entry name" value="6-hairpin_glycosidase_sf"/>
</dbReference>
<name>A0A0S8GJK3_UNCW3</name>
<dbReference type="PANTHER" id="PTHR10412:SF11">
    <property type="entry name" value="MANNOSYL-OLIGOSACCHARIDE GLUCOSIDASE"/>
    <property type="match status" value="1"/>
</dbReference>
<keyword evidence="3" id="KW-0326">Glycosidase</keyword>
<comment type="caution">
    <text evidence="5">The sequence shown here is derived from an EMBL/GenBank/DDBJ whole genome shotgun (WGS) entry which is preliminary data.</text>
</comment>
<feature type="non-terminal residue" evidence="5">
    <location>
        <position position="1"/>
    </location>
</feature>
<evidence type="ECO:0000259" key="4">
    <source>
        <dbReference type="Pfam" id="PF22422"/>
    </source>
</evidence>
<accession>A0A0S8GJK3</accession>
<dbReference type="PANTHER" id="PTHR10412">
    <property type="entry name" value="MANNOSYL-OLIGOSACCHARIDE GLUCOSIDASE"/>
    <property type="match status" value="1"/>
</dbReference>
<gene>
    <name evidence="5" type="ORF">AMJ87_06125</name>
</gene>
<evidence type="ECO:0000256" key="3">
    <source>
        <dbReference type="ARBA" id="ARBA00023295"/>
    </source>
</evidence>
<dbReference type="InterPro" id="IPR012341">
    <property type="entry name" value="6hp_glycosidase-like_sf"/>
</dbReference>
<organism evidence="5 6">
    <name type="scientific">candidate division WOR_3 bacterium SM23_60</name>
    <dbReference type="NCBI Taxonomy" id="1703780"/>
    <lineage>
        <taxon>Bacteria</taxon>
        <taxon>Bacteria division WOR-3</taxon>
    </lineage>
</organism>
<dbReference type="InterPro" id="IPR054491">
    <property type="entry name" value="MGH1-like_GH"/>
</dbReference>
<dbReference type="GO" id="GO:0009311">
    <property type="term" value="P:oligosaccharide metabolic process"/>
    <property type="evidence" value="ECO:0007669"/>
    <property type="project" value="InterPro"/>
</dbReference>
<proteinExistence type="inferred from homology"/>
<sequence>KSWKKELHPQYKFFTAEIQPPVIGITLDRIYSIVKSIKFLEKYVPPVGKYFDYLNRERDRDGNDLISIVTPMESGMDMAPQFDLVLGNTEHNPAVTKGKISEMLSEYRKVQWNLDEIYKLDIFNFEDVAVNTIYCLSLEKLAGLWGIINTNKSSEIQQLHARVKRAILEKLWDADDRIFYGRYHKGGKEYMVKVKTIASLFPLCLDIPEEYVDSLVQHLCNEDEFWSTYPVPSVARNEKSFGPLTDTRYLWRGTTWINTNWFLAKGLLRHGKTDVYEKLKQRTLELIEKYGFCEYYDPCDGNPGRAMRKFGWSTLAVDI</sequence>
<evidence type="ECO:0000313" key="5">
    <source>
        <dbReference type="EMBL" id="KPK71981.1"/>
    </source>
</evidence>
<evidence type="ECO:0000256" key="2">
    <source>
        <dbReference type="ARBA" id="ARBA00022801"/>
    </source>
</evidence>
<dbReference type="Pfam" id="PF22422">
    <property type="entry name" value="MGH1-like_GH"/>
    <property type="match status" value="1"/>
</dbReference>
<feature type="domain" description="Mannosylglycerate hydrolase MGH1-like glycoside hydrolase" evidence="4">
    <location>
        <begin position="18"/>
        <end position="313"/>
    </location>
</feature>
<dbReference type="AlphaFoldDB" id="A0A0S8GJK3"/>
<dbReference type="SUPFAM" id="SSF48208">
    <property type="entry name" value="Six-hairpin glycosidases"/>
    <property type="match status" value="1"/>
</dbReference>
<evidence type="ECO:0000256" key="1">
    <source>
        <dbReference type="ARBA" id="ARBA00010833"/>
    </source>
</evidence>
<dbReference type="Gene3D" id="1.50.10.10">
    <property type="match status" value="1"/>
</dbReference>
<dbReference type="EMBL" id="LJUO01000046">
    <property type="protein sequence ID" value="KPK71981.1"/>
    <property type="molecule type" value="Genomic_DNA"/>
</dbReference>
<dbReference type="Proteomes" id="UP000051096">
    <property type="component" value="Unassembled WGS sequence"/>
</dbReference>
<dbReference type="GO" id="GO:0006487">
    <property type="term" value="P:protein N-linked glycosylation"/>
    <property type="evidence" value="ECO:0007669"/>
    <property type="project" value="TreeGrafter"/>
</dbReference>
<reference evidence="5 6" key="1">
    <citation type="journal article" date="2015" name="Microbiome">
        <title>Genomic resolution of linkages in carbon, nitrogen, and sulfur cycling among widespread estuary sediment bacteria.</title>
        <authorList>
            <person name="Baker B.J."/>
            <person name="Lazar C.S."/>
            <person name="Teske A.P."/>
            <person name="Dick G.J."/>
        </authorList>
    </citation>
    <scope>NUCLEOTIDE SEQUENCE [LARGE SCALE GENOMIC DNA]</scope>
    <source>
        <strain evidence="5">SM23_60</strain>
    </source>
</reference>
<dbReference type="InterPro" id="IPR004888">
    <property type="entry name" value="Glycoside_hydrolase_63"/>
</dbReference>
<dbReference type="GO" id="GO:0004573">
    <property type="term" value="F:Glc3Man9GlcNAc2 oligosaccharide glucosidase activity"/>
    <property type="evidence" value="ECO:0007669"/>
    <property type="project" value="InterPro"/>
</dbReference>
<protein>
    <recommendedName>
        <fullName evidence="4">Mannosylglycerate hydrolase MGH1-like glycoside hydrolase domain-containing protein</fullName>
    </recommendedName>
</protein>
<evidence type="ECO:0000313" key="6">
    <source>
        <dbReference type="Proteomes" id="UP000051096"/>
    </source>
</evidence>